<dbReference type="Gene3D" id="3.30.450.20">
    <property type="entry name" value="PAS domain"/>
    <property type="match status" value="2"/>
</dbReference>
<dbReference type="InterPro" id="IPR001789">
    <property type="entry name" value="Sig_transdc_resp-reg_receiver"/>
</dbReference>
<dbReference type="GO" id="GO:0000160">
    <property type="term" value="P:phosphorelay signal transduction system"/>
    <property type="evidence" value="ECO:0007669"/>
    <property type="project" value="InterPro"/>
</dbReference>
<evidence type="ECO:0000256" key="5">
    <source>
        <dbReference type="ARBA" id="ARBA00023163"/>
    </source>
</evidence>
<dbReference type="SUPFAM" id="SSF52172">
    <property type="entry name" value="CheY-like"/>
    <property type="match status" value="1"/>
</dbReference>
<protein>
    <recommendedName>
        <fullName evidence="12">LuxR family transcriptional regulator</fullName>
    </recommendedName>
</protein>
<reference evidence="11" key="1">
    <citation type="submission" date="2016-07" db="EMBL/GenBank/DDBJ databases">
        <title>Microvirga ossetica sp. nov. a new species of rhizobia isolated from root nodules of the legume species Vicia alpestris Steven originated from North Ossetia region in the Caucasus.</title>
        <authorList>
            <person name="Safronova V.I."/>
            <person name="Kuznetsova I.G."/>
            <person name="Sazanova A.L."/>
            <person name="Belimov A."/>
            <person name="Andronov E."/>
            <person name="Osledkin Y.S."/>
            <person name="Onishchuk O.P."/>
            <person name="Kurchak O.N."/>
            <person name="Shaposhnikov A.I."/>
            <person name="Willems A."/>
            <person name="Tikhonovich I.A."/>
        </authorList>
    </citation>
    <scope>NUCLEOTIDE SEQUENCE [LARGE SCALE GENOMIC DNA]</scope>
    <source>
        <strain evidence="11">V5/3M</strain>
        <plasmid evidence="11">unnamed3</plasmid>
    </source>
</reference>
<dbReference type="PANTHER" id="PTHR44688:SF16">
    <property type="entry name" value="DNA-BINDING TRANSCRIPTIONAL ACTIVATOR DEVR_DOSR"/>
    <property type="match status" value="1"/>
</dbReference>
<evidence type="ECO:0000256" key="2">
    <source>
        <dbReference type="ARBA" id="ARBA00022777"/>
    </source>
</evidence>
<evidence type="ECO:0000256" key="4">
    <source>
        <dbReference type="ARBA" id="ARBA00023125"/>
    </source>
</evidence>
<dbReference type="SMART" id="SM00421">
    <property type="entry name" value="HTH_LUXR"/>
    <property type="match status" value="1"/>
</dbReference>
<dbReference type="GO" id="GO:0016301">
    <property type="term" value="F:kinase activity"/>
    <property type="evidence" value="ECO:0007669"/>
    <property type="project" value="UniProtKB-KW"/>
</dbReference>
<dbReference type="Gene3D" id="1.10.10.10">
    <property type="entry name" value="Winged helix-like DNA-binding domain superfamily/Winged helix DNA-binding domain"/>
    <property type="match status" value="1"/>
</dbReference>
<dbReference type="InterPro" id="IPR036388">
    <property type="entry name" value="WH-like_DNA-bd_sf"/>
</dbReference>
<keyword evidence="1" id="KW-0808">Transferase</keyword>
<dbReference type="EMBL" id="CP016618">
    <property type="protein sequence ID" value="ANY83823.1"/>
    <property type="molecule type" value="Genomic_DNA"/>
</dbReference>
<dbReference type="KEGG" id="moc:BB934_36990"/>
<keyword evidence="3" id="KW-0805">Transcription regulation</keyword>
<dbReference type="PROSITE" id="PS50112">
    <property type="entry name" value="PAS"/>
    <property type="match status" value="1"/>
</dbReference>
<dbReference type="Gene3D" id="3.30.450.40">
    <property type="match status" value="1"/>
</dbReference>
<keyword evidence="2" id="KW-0418">Kinase</keyword>
<organism evidence="11">
    <name type="scientific">Microvirga ossetica</name>
    <dbReference type="NCBI Taxonomy" id="1882682"/>
    <lineage>
        <taxon>Bacteria</taxon>
        <taxon>Pseudomonadati</taxon>
        <taxon>Pseudomonadota</taxon>
        <taxon>Alphaproteobacteria</taxon>
        <taxon>Hyphomicrobiales</taxon>
        <taxon>Methylobacteriaceae</taxon>
        <taxon>Microvirga</taxon>
    </lineage>
</organism>
<dbReference type="InterPro" id="IPR000700">
    <property type="entry name" value="PAS-assoc_C"/>
</dbReference>
<keyword evidence="11" id="KW-0614">Plasmid</keyword>
<keyword evidence="6" id="KW-0597">Phosphoprotein</keyword>
<feature type="domain" description="PAC" evidence="10">
    <location>
        <begin position="401"/>
        <end position="453"/>
    </location>
</feature>
<dbReference type="InterPro" id="IPR000014">
    <property type="entry name" value="PAS"/>
</dbReference>
<dbReference type="PANTHER" id="PTHR44688">
    <property type="entry name" value="DNA-BINDING TRANSCRIPTIONAL ACTIVATOR DEVR_DOSR"/>
    <property type="match status" value="1"/>
</dbReference>
<geneLocation type="plasmid" evidence="11">
    <name>unnamed3</name>
</geneLocation>
<feature type="domain" description="Response regulatory" evidence="8">
    <location>
        <begin position="448"/>
        <end position="563"/>
    </location>
</feature>
<dbReference type="InterPro" id="IPR029016">
    <property type="entry name" value="GAF-like_dom_sf"/>
</dbReference>
<keyword evidence="5" id="KW-0804">Transcription</keyword>
<dbReference type="AlphaFoldDB" id="A0A1B2EV39"/>
<accession>A0A1B2EV39</accession>
<dbReference type="Pfam" id="PF13426">
    <property type="entry name" value="PAS_9"/>
    <property type="match status" value="1"/>
</dbReference>
<evidence type="ECO:0000256" key="3">
    <source>
        <dbReference type="ARBA" id="ARBA00023015"/>
    </source>
</evidence>
<evidence type="ECO:0000259" key="9">
    <source>
        <dbReference type="PROSITE" id="PS50112"/>
    </source>
</evidence>
<sequence length="652" mass="72464">MQFLTGGGTMGARIQAYDWSASPLGPVETWPLFHRITLSNMLRSKLPTYLLWGPELIAFYNDACLPLRGIRPEALGRPLPQVWVETWDVVSPLVAQARRGEATYVQDLPVDIIQRKGYPETTWWNGSFSPVMNESDQVGGVLIIIHETTERVLGEQRLRFLIDLSTRLRGITEARDVMLTAAEMLGRHLRVNSAGYAEVSASGESFTVEHDWSDGTTPSFAGQYRVSDFGLLIERELKAGHAIHINDALADPRTAAEKVAASFTRAGYRAVVIVPLIKNDRQVATLFVHQAEPRHWHDDEVTLVQEVAERTWTAVLRARAETALRESEERFRQFAEHSTDVLWIQDADTMQMEYLSPAYERVWGRSPDAFKDRSQWAETVHPEDRECALQATERVLQGETVAHEYRVVRPDGSMRYVHIIGFPILDDHRRVRRIAGIARDITQHDGSMVYVVDNDEASRRDLCLRLQQAGYEVKAFASAQAFLEVAPVLVPGCVVLDTGAPEAGGLMIPKELKARRAGLPVIVIGETRGNSTVGVQAMKAGAVDFLDVPYRPEQLLDALASAQAGIRETAERNETMELARARIAALPVRERAVLDGLLAGGTNKTIARDLGLSPRTVEAHRARIMERLGAQSLPELVQIAVGAGLQPKPPVR</sequence>
<evidence type="ECO:0000259" key="8">
    <source>
        <dbReference type="PROSITE" id="PS50110"/>
    </source>
</evidence>
<evidence type="ECO:0000256" key="6">
    <source>
        <dbReference type="PROSITE-ProRule" id="PRU00169"/>
    </source>
</evidence>
<evidence type="ECO:0000256" key="1">
    <source>
        <dbReference type="ARBA" id="ARBA00022679"/>
    </source>
</evidence>
<dbReference type="SUPFAM" id="SSF55781">
    <property type="entry name" value="GAF domain-like"/>
    <property type="match status" value="1"/>
</dbReference>
<dbReference type="PROSITE" id="PS50110">
    <property type="entry name" value="RESPONSE_REGULATORY"/>
    <property type="match status" value="1"/>
</dbReference>
<dbReference type="Pfam" id="PF08447">
    <property type="entry name" value="PAS_3"/>
    <property type="match status" value="1"/>
</dbReference>
<evidence type="ECO:0000313" key="11">
    <source>
        <dbReference type="EMBL" id="ANY83823.1"/>
    </source>
</evidence>
<dbReference type="SMART" id="SM00065">
    <property type="entry name" value="GAF"/>
    <property type="match status" value="1"/>
</dbReference>
<dbReference type="NCBIfam" id="TIGR00229">
    <property type="entry name" value="sensory_box"/>
    <property type="match status" value="1"/>
</dbReference>
<dbReference type="InterPro" id="IPR011006">
    <property type="entry name" value="CheY-like_superfamily"/>
</dbReference>
<dbReference type="PROSITE" id="PS50043">
    <property type="entry name" value="HTH_LUXR_2"/>
    <property type="match status" value="1"/>
</dbReference>
<dbReference type="SMART" id="SM00448">
    <property type="entry name" value="REC"/>
    <property type="match status" value="1"/>
</dbReference>
<dbReference type="SMART" id="SM00086">
    <property type="entry name" value="PAC"/>
    <property type="match status" value="2"/>
</dbReference>
<dbReference type="CDD" id="cd06170">
    <property type="entry name" value="LuxR_C_like"/>
    <property type="match status" value="1"/>
</dbReference>
<dbReference type="PROSITE" id="PS00622">
    <property type="entry name" value="HTH_LUXR_1"/>
    <property type="match status" value="1"/>
</dbReference>
<feature type="domain" description="HTH luxR-type" evidence="7">
    <location>
        <begin position="579"/>
        <end position="644"/>
    </location>
</feature>
<dbReference type="Pfam" id="PF01590">
    <property type="entry name" value="GAF"/>
    <property type="match status" value="1"/>
</dbReference>
<keyword evidence="4" id="KW-0238">DNA-binding</keyword>
<evidence type="ECO:0008006" key="12">
    <source>
        <dbReference type="Google" id="ProtNLM"/>
    </source>
</evidence>
<name>A0A1B2EV39_9HYPH</name>
<evidence type="ECO:0000259" key="7">
    <source>
        <dbReference type="PROSITE" id="PS50043"/>
    </source>
</evidence>
<proteinExistence type="predicted"/>
<dbReference type="InterPro" id="IPR016032">
    <property type="entry name" value="Sig_transdc_resp-reg_C-effctor"/>
</dbReference>
<dbReference type="Gene3D" id="3.40.50.2300">
    <property type="match status" value="1"/>
</dbReference>
<evidence type="ECO:0000259" key="10">
    <source>
        <dbReference type="PROSITE" id="PS50113"/>
    </source>
</evidence>
<dbReference type="GO" id="GO:0006355">
    <property type="term" value="P:regulation of DNA-templated transcription"/>
    <property type="evidence" value="ECO:0007669"/>
    <property type="project" value="InterPro"/>
</dbReference>
<feature type="modified residue" description="4-aspartylphosphate" evidence="6">
    <location>
        <position position="497"/>
    </location>
</feature>
<dbReference type="SMART" id="SM00091">
    <property type="entry name" value="PAS"/>
    <property type="match status" value="1"/>
</dbReference>
<dbReference type="InterPro" id="IPR003018">
    <property type="entry name" value="GAF"/>
</dbReference>
<gene>
    <name evidence="11" type="ORF">BB934_36990</name>
</gene>
<dbReference type="CDD" id="cd00130">
    <property type="entry name" value="PAS"/>
    <property type="match status" value="1"/>
</dbReference>
<dbReference type="InterPro" id="IPR035965">
    <property type="entry name" value="PAS-like_dom_sf"/>
</dbReference>
<feature type="domain" description="PAS" evidence="9">
    <location>
        <begin position="327"/>
        <end position="399"/>
    </location>
</feature>
<dbReference type="Pfam" id="PF00196">
    <property type="entry name" value="GerE"/>
    <property type="match status" value="1"/>
</dbReference>
<dbReference type="Pfam" id="PF00072">
    <property type="entry name" value="Response_reg"/>
    <property type="match status" value="1"/>
</dbReference>
<dbReference type="PROSITE" id="PS50113">
    <property type="entry name" value="PAC"/>
    <property type="match status" value="1"/>
</dbReference>
<dbReference type="OrthoDB" id="9782655at2"/>
<dbReference type="InterPro" id="IPR000792">
    <property type="entry name" value="Tscrpt_reg_LuxR_C"/>
</dbReference>
<dbReference type="RefSeq" id="WP_099514801.1">
    <property type="nucleotide sequence ID" value="NZ_CP016618.1"/>
</dbReference>
<dbReference type="PRINTS" id="PR00038">
    <property type="entry name" value="HTHLUXR"/>
</dbReference>
<dbReference type="InterPro" id="IPR013655">
    <property type="entry name" value="PAS_fold_3"/>
</dbReference>
<dbReference type="SUPFAM" id="SSF55785">
    <property type="entry name" value="PYP-like sensor domain (PAS domain)"/>
    <property type="match status" value="2"/>
</dbReference>
<dbReference type="SUPFAM" id="SSF46894">
    <property type="entry name" value="C-terminal effector domain of the bipartite response regulators"/>
    <property type="match status" value="1"/>
</dbReference>
<dbReference type="GO" id="GO:0003677">
    <property type="term" value="F:DNA binding"/>
    <property type="evidence" value="ECO:0007669"/>
    <property type="project" value="UniProtKB-KW"/>
</dbReference>
<dbReference type="InterPro" id="IPR001610">
    <property type="entry name" value="PAC"/>
</dbReference>